<reference evidence="9 10" key="1">
    <citation type="submission" date="2018-08" db="EMBL/GenBank/DDBJ databases">
        <title>A genome reference for cultivated species of the human gut microbiota.</title>
        <authorList>
            <person name="Zou Y."/>
            <person name="Xue W."/>
            <person name="Luo G."/>
        </authorList>
    </citation>
    <scope>NUCLEOTIDE SEQUENCE [LARGE SCALE GENOMIC DNA]</scope>
    <source>
        <strain evidence="9 10">AM07-24</strain>
    </source>
</reference>
<organism evidence="9 10">
    <name type="scientific">Emergencia timonensis</name>
    <dbReference type="NCBI Taxonomy" id="1776384"/>
    <lineage>
        <taxon>Bacteria</taxon>
        <taxon>Bacillati</taxon>
        <taxon>Bacillota</taxon>
        <taxon>Clostridia</taxon>
        <taxon>Peptostreptococcales</taxon>
        <taxon>Anaerovoracaceae</taxon>
        <taxon>Emergencia</taxon>
    </lineage>
</organism>
<keyword evidence="5 7" id="KW-1133">Transmembrane helix</keyword>
<feature type="transmembrane region" description="Helical" evidence="7">
    <location>
        <begin position="200"/>
        <end position="220"/>
    </location>
</feature>
<dbReference type="Gene3D" id="1.10.3720.10">
    <property type="entry name" value="MetI-like"/>
    <property type="match status" value="1"/>
</dbReference>
<evidence type="ECO:0000256" key="4">
    <source>
        <dbReference type="ARBA" id="ARBA00022692"/>
    </source>
</evidence>
<evidence type="ECO:0000256" key="7">
    <source>
        <dbReference type="RuleBase" id="RU363032"/>
    </source>
</evidence>
<comment type="caution">
    <text evidence="9">The sequence shown here is derived from an EMBL/GenBank/DDBJ whole genome shotgun (WGS) entry which is preliminary data.</text>
</comment>
<evidence type="ECO:0000313" key="10">
    <source>
        <dbReference type="Proteomes" id="UP000284841"/>
    </source>
</evidence>
<proteinExistence type="inferred from homology"/>
<keyword evidence="3" id="KW-1003">Cell membrane</keyword>
<dbReference type="InterPro" id="IPR025966">
    <property type="entry name" value="OppC_N"/>
</dbReference>
<dbReference type="PANTHER" id="PTHR43386:SF1">
    <property type="entry name" value="D,D-DIPEPTIDE TRANSPORT SYSTEM PERMEASE PROTEIN DDPC-RELATED"/>
    <property type="match status" value="1"/>
</dbReference>
<dbReference type="Pfam" id="PF00528">
    <property type="entry name" value="BPD_transp_1"/>
    <property type="match status" value="1"/>
</dbReference>
<dbReference type="InterPro" id="IPR050366">
    <property type="entry name" value="BP-dependent_transpt_permease"/>
</dbReference>
<comment type="similarity">
    <text evidence="7">Belongs to the binding-protein-dependent transport system permease family.</text>
</comment>
<comment type="subcellular location">
    <subcellularLocation>
        <location evidence="1 7">Cell membrane</location>
        <topology evidence="1 7">Multi-pass membrane protein</topology>
    </subcellularLocation>
</comment>
<feature type="domain" description="ABC transmembrane type-1" evidence="8">
    <location>
        <begin position="87"/>
        <end position="278"/>
    </location>
</feature>
<dbReference type="GO" id="GO:0005886">
    <property type="term" value="C:plasma membrane"/>
    <property type="evidence" value="ECO:0007669"/>
    <property type="project" value="UniProtKB-SubCell"/>
</dbReference>
<name>A0A415DVB1_9FIRM</name>
<feature type="transmembrane region" description="Helical" evidence="7">
    <location>
        <begin position="257"/>
        <end position="281"/>
    </location>
</feature>
<evidence type="ECO:0000313" key="9">
    <source>
        <dbReference type="EMBL" id="RHJ84009.1"/>
    </source>
</evidence>
<keyword evidence="10" id="KW-1185">Reference proteome</keyword>
<dbReference type="Pfam" id="PF12911">
    <property type="entry name" value="OppC_N"/>
    <property type="match status" value="1"/>
</dbReference>
<dbReference type="GO" id="GO:0055085">
    <property type="term" value="P:transmembrane transport"/>
    <property type="evidence" value="ECO:0007669"/>
    <property type="project" value="InterPro"/>
</dbReference>
<dbReference type="InterPro" id="IPR000515">
    <property type="entry name" value="MetI-like"/>
</dbReference>
<evidence type="ECO:0000256" key="2">
    <source>
        <dbReference type="ARBA" id="ARBA00022448"/>
    </source>
</evidence>
<evidence type="ECO:0000256" key="6">
    <source>
        <dbReference type="ARBA" id="ARBA00023136"/>
    </source>
</evidence>
<evidence type="ECO:0000256" key="3">
    <source>
        <dbReference type="ARBA" id="ARBA00022475"/>
    </source>
</evidence>
<keyword evidence="6 7" id="KW-0472">Membrane</keyword>
<dbReference type="OrthoDB" id="9783218at2"/>
<dbReference type="STRING" id="1776384.GCA_900086585_00372"/>
<protein>
    <submittedName>
        <fullName evidence="9">ABC transporter permease</fullName>
    </submittedName>
</protein>
<feature type="transmembrane region" description="Helical" evidence="7">
    <location>
        <begin position="91"/>
        <end position="115"/>
    </location>
</feature>
<evidence type="ECO:0000259" key="8">
    <source>
        <dbReference type="PROSITE" id="PS50928"/>
    </source>
</evidence>
<keyword evidence="4 7" id="KW-0812">Transmembrane</keyword>
<sequence>MSASNNLQKNKKSKEIWQSVRQNKMAMVGLVTLTVFVLIAIFGPILVPFSTQEFGGMGDVLRPPGGDHLLGTDDMGRDVLANLMAGARISLLIGGVATIISMAIGTLVGISAGYFGGAVDNVLMRLTDFFLVIPWLPLMMVLAAILGTSIWNIILVIGVTSWAGTARVVRAQTLSVKERQFVERTLSLGAGNWHIMWKHILPNVFPLVFANTVLIAATAITSETTLSFLGLGDTTTASWGMMLHYAFECGATGLGAYWYYLPPGICVIAVVLAFTLLGYAFDEILNPKLKER</sequence>
<dbReference type="InterPro" id="IPR035906">
    <property type="entry name" value="MetI-like_sf"/>
</dbReference>
<evidence type="ECO:0000256" key="1">
    <source>
        <dbReference type="ARBA" id="ARBA00004651"/>
    </source>
</evidence>
<dbReference type="RefSeq" id="WP_118336537.1">
    <property type="nucleotide sequence ID" value="NZ_AP025567.1"/>
</dbReference>
<evidence type="ECO:0000256" key="5">
    <source>
        <dbReference type="ARBA" id="ARBA00022989"/>
    </source>
</evidence>
<keyword evidence="2 7" id="KW-0813">Transport</keyword>
<dbReference type="Proteomes" id="UP000284841">
    <property type="component" value="Unassembled WGS sequence"/>
</dbReference>
<dbReference type="SUPFAM" id="SSF161098">
    <property type="entry name" value="MetI-like"/>
    <property type="match status" value="1"/>
</dbReference>
<dbReference type="PROSITE" id="PS50928">
    <property type="entry name" value="ABC_TM1"/>
    <property type="match status" value="1"/>
</dbReference>
<feature type="transmembrane region" description="Helical" evidence="7">
    <location>
        <begin position="25"/>
        <end position="47"/>
    </location>
</feature>
<dbReference type="PANTHER" id="PTHR43386">
    <property type="entry name" value="OLIGOPEPTIDE TRANSPORT SYSTEM PERMEASE PROTEIN APPC"/>
    <property type="match status" value="1"/>
</dbReference>
<dbReference type="AlphaFoldDB" id="A0A415DVB1"/>
<feature type="transmembrane region" description="Helical" evidence="7">
    <location>
        <begin position="135"/>
        <end position="160"/>
    </location>
</feature>
<dbReference type="EMBL" id="QRMS01000007">
    <property type="protein sequence ID" value="RHJ84009.1"/>
    <property type="molecule type" value="Genomic_DNA"/>
</dbReference>
<accession>A0A415DVB1</accession>
<gene>
    <name evidence="9" type="ORF">DW099_17560</name>
</gene>
<dbReference type="CDD" id="cd06261">
    <property type="entry name" value="TM_PBP2"/>
    <property type="match status" value="1"/>
</dbReference>